<keyword evidence="1" id="KW-1133">Transmembrane helix</keyword>
<feature type="transmembrane region" description="Helical" evidence="1">
    <location>
        <begin position="237"/>
        <end position="255"/>
    </location>
</feature>
<evidence type="ECO:0000313" key="3">
    <source>
        <dbReference type="Proteomes" id="UP000708208"/>
    </source>
</evidence>
<dbReference type="SUPFAM" id="SSF81321">
    <property type="entry name" value="Family A G protein-coupled receptor-like"/>
    <property type="match status" value="1"/>
</dbReference>
<protein>
    <submittedName>
        <fullName evidence="2">Uncharacterized protein</fullName>
    </submittedName>
</protein>
<proteinExistence type="predicted"/>
<keyword evidence="1" id="KW-0472">Membrane</keyword>
<name>A0A8J2K0T2_9HEXA</name>
<gene>
    <name evidence="2" type="ORF">AFUS01_LOCUS7097</name>
</gene>
<feature type="transmembrane region" description="Helical" evidence="1">
    <location>
        <begin position="151"/>
        <end position="176"/>
    </location>
</feature>
<evidence type="ECO:0000313" key="2">
    <source>
        <dbReference type="EMBL" id="CAG7717654.1"/>
    </source>
</evidence>
<feature type="transmembrane region" description="Helical" evidence="1">
    <location>
        <begin position="28"/>
        <end position="56"/>
    </location>
</feature>
<evidence type="ECO:0000256" key="1">
    <source>
        <dbReference type="SAM" id="Phobius"/>
    </source>
</evidence>
<dbReference type="AlphaFoldDB" id="A0A8J2K0T2"/>
<feature type="transmembrane region" description="Helical" evidence="1">
    <location>
        <begin position="68"/>
        <end position="97"/>
    </location>
</feature>
<feature type="transmembrane region" description="Helical" evidence="1">
    <location>
        <begin position="275"/>
        <end position="298"/>
    </location>
</feature>
<feature type="transmembrane region" description="Helical" evidence="1">
    <location>
        <begin position="117"/>
        <end position="139"/>
    </location>
</feature>
<comment type="caution">
    <text evidence="2">The sequence shown here is derived from an EMBL/GenBank/DDBJ whole genome shotgun (WGS) entry which is preliminary data.</text>
</comment>
<organism evidence="2 3">
    <name type="scientific">Allacma fusca</name>
    <dbReference type="NCBI Taxonomy" id="39272"/>
    <lineage>
        <taxon>Eukaryota</taxon>
        <taxon>Metazoa</taxon>
        <taxon>Ecdysozoa</taxon>
        <taxon>Arthropoda</taxon>
        <taxon>Hexapoda</taxon>
        <taxon>Collembola</taxon>
        <taxon>Symphypleona</taxon>
        <taxon>Sminthuridae</taxon>
        <taxon>Allacma</taxon>
    </lineage>
</organism>
<keyword evidence="3" id="KW-1185">Reference proteome</keyword>
<dbReference type="Proteomes" id="UP000708208">
    <property type="component" value="Unassembled WGS sequence"/>
</dbReference>
<feature type="non-terminal residue" evidence="2">
    <location>
        <position position="1"/>
    </location>
</feature>
<accession>A0A8J2K0T2</accession>
<feature type="transmembrane region" description="Helical" evidence="1">
    <location>
        <begin position="196"/>
        <end position="216"/>
    </location>
</feature>
<reference evidence="2" key="1">
    <citation type="submission" date="2021-06" db="EMBL/GenBank/DDBJ databases">
        <authorList>
            <person name="Hodson N. C."/>
            <person name="Mongue J. A."/>
            <person name="Jaron S. K."/>
        </authorList>
    </citation>
    <scope>NUCLEOTIDE SEQUENCE</scope>
</reference>
<dbReference type="EMBL" id="CAJVCH010047548">
    <property type="protein sequence ID" value="CAG7717654.1"/>
    <property type="molecule type" value="Genomic_DNA"/>
</dbReference>
<keyword evidence="1" id="KW-0812">Transmembrane</keyword>
<sequence length="313" mass="35645">MMNLNISNTSSYSTDAVNEISSIKTIKLFYIITGVIEIVISSLAVVLNFVFTLSGLWAPENVNSNVRILYSMGLVGIFQPAVHATFQIVHVLLPFVWKTNPYAHPIGVIIMEAFQQIGYLTVATHCFALCLGHWLPITSTEYKKWLNNDRTLTLIVFCWLFPFMWVPICVCVGGLFGDFYWDSQSQYINFGTRIAIFAPVVLMFIAMTAMLVHVLVSIRTSRSQRATYKLKVKAGRTFGYFFGTFTFGLLPATLFQMLLCSHCFWTSNVSLEVMVWILMIIHSIQLLTMLSNPVFYLWRNNHVMTGMWSMTIS</sequence>